<keyword evidence="2" id="KW-0812">Transmembrane</keyword>
<gene>
    <name evidence="5" type="ORF">B5808_00175</name>
</gene>
<dbReference type="EMBL" id="CP020715">
    <property type="protein sequence ID" value="ARJ03824.1"/>
    <property type="molecule type" value="Genomic_DNA"/>
</dbReference>
<keyword evidence="6" id="KW-1185">Reference proteome</keyword>
<dbReference type="STRING" id="1619308.B5808_00175"/>
<evidence type="ECO:0000256" key="4">
    <source>
        <dbReference type="ARBA" id="ARBA00023136"/>
    </source>
</evidence>
<dbReference type="InterPro" id="IPR020846">
    <property type="entry name" value="MFS_dom"/>
</dbReference>
<dbReference type="KEGG" id="cphy:B5808_00175"/>
<proteinExistence type="predicted"/>
<keyword evidence="4" id="KW-0472">Membrane</keyword>
<dbReference type="InterPro" id="IPR036259">
    <property type="entry name" value="MFS_trans_sf"/>
</dbReference>
<reference evidence="5 6" key="1">
    <citation type="submission" date="2017-04" db="EMBL/GenBank/DDBJ databases">
        <authorList>
            <person name="Afonso C.L."/>
            <person name="Miller P.J."/>
            <person name="Scott M.A."/>
            <person name="Spackman E."/>
            <person name="Goraichik I."/>
            <person name="Dimitrov K.M."/>
            <person name="Suarez D.L."/>
            <person name="Swayne D.E."/>
        </authorList>
    </citation>
    <scope>NUCLEOTIDE SEQUENCE [LARGE SCALE GENOMIC DNA]</scope>
    <source>
        <strain evidence="6">XA(T)</strain>
    </source>
</reference>
<comment type="subcellular location">
    <subcellularLocation>
        <location evidence="1">Cell membrane</location>
        <topology evidence="1">Multi-pass membrane protein</topology>
    </subcellularLocation>
</comment>
<dbReference type="InterPro" id="IPR011701">
    <property type="entry name" value="MFS"/>
</dbReference>
<dbReference type="PROSITE" id="PS50850">
    <property type="entry name" value="MFS"/>
    <property type="match status" value="1"/>
</dbReference>
<dbReference type="GO" id="GO:0022857">
    <property type="term" value="F:transmembrane transporter activity"/>
    <property type="evidence" value="ECO:0007669"/>
    <property type="project" value="InterPro"/>
</dbReference>
<protein>
    <submittedName>
        <fullName evidence="5">MFS transporter</fullName>
    </submittedName>
</protein>
<evidence type="ECO:0000256" key="3">
    <source>
        <dbReference type="ARBA" id="ARBA00022989"/>
    </source>
</evidence>
<dbReference type="PRINTS" id="PR00173">
    <property type="entry name" value="EDTRNSPORT"/>
</dbReference>
<accession>A0A1X9LF50</accession>
<dbReference type="SUPFAM" id="SSF103473">
    <property type="entry name" value="MFS general substrate transporter"/>
    <property type="match status" value="1"/>
</dbReference>
<dbReference type="Pfam" id="PF07690">
    <property type="entry name" value="MFS_1"/>
    <property type="match status" value="1"/>
</dbReference>
<organism evidence="5 6">
    <name type="scientific">Cnuibacter physcomitrellae</name>
    <dbReference type="NCBI Taxonomy" id="1619308"/>
    <lineage>
        <taxon>Bacteria</taxon>
        <taxon>Bacillati</taxon>
        <taxon>Actinomycetota</taxon>
        <taxon>Actinomycetes</taxon>
        <taxon>Micrococcales</taxon>
        <taxon>Microbacteriaceae</taxon>
        <taxon>Cnuibacter</taxon>
    </lineage>
</organism>
<evidence type="ECO:0000256" key="1">
    <source>
        <dbReference type="ARBA" id="ARBA00004651"/>
    </source>
</evidence>
<dbReference type="Gene3D" id="1.20.1250.20">
    <property type="entry name" value="MFS general substrate transporter like domains"/>
    <property type="match status" value="2"/>
</dbReference>
<evidence type="ECO:0000313" key="5">
    <source>
        <dbReference type="EMBL" id="ARJ03824.1"/>
    </source>
</evidence>
<dbReference type="PANTHER" id="PTHR23514">
    <property type="entry name" value="BYPASS OF STOP CODON PROTEIN 6"/>
    <property type="match status" value="1"/>
</dbReference>
<evidence type="ECO:0000256" key="2">
    <source>
        <dbReference type="ARBA" id="ARBA00022692"/>
    </source>
</evidence>
<evidence type="ECO:0000313" key="6">
    <source>
        <dbReference type="Proteomes" id="UP000192775"/>
    </source>
</evidence>
<dbReference type="Proteomes" id="UP000192775">
    <property type="component" value="Chromosome"/>
</dbReference>
<name>A0A1X9LF50_9MICO</name>
<dbReference type="RefSeq" id="WP_085017636.1">
    <property type="nucleotide sequence ID" value="NZ_CP020715.1"/>
</dbReference>
<sequence>MQQQLSARGLRAWRNAIFTIFALSGLSLATWVSRLPAVRDELGIDTLQLGVLIFCMSAGSVIGLIAAPVVINRIGAKAGMVGALIVVSIGLVLIGVGSDLAASSPVVGLGLALFGFGNGTCDVIMNVEAAAVEKQAGRTLMPLMHAFFSFGTVAGAGLGALASGLAVPILVHTTVIAVAIAVTVLAVIRFVPSGAEADDAASAAASAPPRVPFRQRLVDALAVWKDVRLLLIGVIMLGMAFAEGSANDWLTIAVVDGHHQDNTVGAIVFWVFTASMTAGRIAGGPVLDRFGRVPVLRVSALLGVIGILLFIVSPLPWLAFVGTVFWALGCSLGFPVGMSAAADVDDPRLSAARVSAVAIIGYCAFLVGPPVIGLLAHQFGILGALLLILVLVVLAGLASPAARENHPSPVPAR</sequence>
<dbReference type="InterPro" id="IPR051788">
    <property type="entry name" value="MFS_Transporter"/>
</dbReference>
<keyword evidence="3" id="KW-1133">Transmembrane helix</keyword>
<dbReference type="PANTHER" id="PTHR23514:SF13">
    <property type="entry name" value="INNER MEMBRANE PROTEIN YBJJ"/>
    <property type="match status" value="1"/>
</dbReference>
<dbReference type="CDD" id="cd17393">
    <property type="entry name" value="MFS_MosC_like"/>
    <property type="match status" value="1"/>
</dbReference>
<dbReference type="GO" id="GO:0005886">
    <property type="term" value="C:plasma membrane"/>
    <property type="evidence" value="ECO:0007669"/>
    <property type="project" value="UniProtKB-SubCell"/>
</dbReference>
<dbReference type="AlphaFoldDB" id="A0A1X9LF50"/>